<feature type="domain" description="ABC transporter" evidence="5">
    <location>
        <begin position="5"/>
        <end position="222"/>
    </location>
</feature>
<dbReference type="GO" id="GO:0005524">
    <property type="term" value="F:ATP binding"/>
    <property type="evidence" value="ECO:0007669"/>
    <property type="project" value="UniProtKB-KW"/>
</dbReference>
<evidence type="ECO:0000256" key="3">
    <source>
        <dbReference type="ARBA" id="ARBA00022741"/>
    </source>
</evidence>
<dbReference type="SMART" id="SM00382">
    <property type="entry name" value="AAA"/>
    <property type="match status" value="1"/>
</dbReference>
<evidence type="ECO:0000256" key="2">
    <source>
        <dbReference type="ARBA" id="ARBA00022448"/>
    </source>
</evidence>
<name>A0ABS7DRA0_9FIRM</name>
<dbReference type="InterPro" id="IPR017911">
    <property type="entry name" value="MacB-like_ATP-bd"/>
</dbReference>
<dbReference type="InterPro" id="IPR003593">
    <property type="entry name" value="AAA+_ATPase"/>
</dbReference>
<organism evidence="6 7">
    <name type="scientific">Caproiciproducens faecalis</name>
    <dbReference type="NCBI Taxonomy" id="2820301"/>
    <lineage>
        <taxon>Bacteria</taxon>
        <taxon>Bacillati</taxon>
        <taxon>Bacillota</taxon>
        <taxon>Clostridia</taxon>
        <taxon>Eubacteriales</taxon>
        <taxon>Acutalibacteraceae</taxon>
        <taxon>Caproiciproducens</taxon>
    </lineage>
</organism>
<dbReference type="CDD" id="cd03255">
    <property type="entry name" value="ABC_MJ0796_LolCDE_FtsE"/>
    <property type="match status" value="1"/>
</dbReference>
<keyword evidence="7" id="KW-1185">Reference proteome</keyword>
<evidence type="ECO:0000256" key="1">
    <source>
        <dbReference type="ARBA" id="ARBA00005417"/>
    </source>
</evidence>
<reference evidence="6 7" key="1">
    <citation type="submission" date="2021-03" db="EMBL/GenBank/DDBJ databases">
        <title>Caproiciproducens sp. nov. isolated from feces of cow.</title>
        <authorList>
            <person name="Choi J.-Y."/>
        </authorList>
    </citation>
    <scope>NUCLEOTIDE SEQUENCE [LARGE SCALE GENOMIC DNA]</scope>
    <source>
        <strain evidence="6 7">AGMB10547</strain>
    </source>
</reference>
<dbReference type="PROSITE" id="PS50893">
    <property type="entry name" value="ABC_TRANSPORTER_2"/>
    <property type="match status" value="1"/>
</dbReference>
<dbReference type="InterPro" id="IPR017871">
    <property type="entry name" value="ABC_transporter-like_CS"/>
</dbReference>
<comment type="caution">
    <text evidence="6">The sequence shown here is derived from an EMBL/GenBank/DDBJ whole genome shotgun (WGS) entry which is preliminary data.</text>
</comment>
<keyword evidence="3" id="KW-0547">Nucleotide-binding</keyword>
<dbReference type="EMBL" id="JAGFNZ010000003">
    <property type="protein sequence ID" value="MBW7573106.1"/>
    <property type="molecule type" value="Genomic_DNA"/>
</dbReference>
<dbReference type="Pfam" id="PF00005">
    <property type="entry name" value="ABC_tran"/>
    <property type="match status" value="1"/>
</dbReference>
<dbReference type="Gene3D" id="3.40.50.300">
    <property type="entry name" value="P-loop containing nucleotide triphosphate hydrolases"/>
    <property type="match status" value="1"/>
</dbReference>
<keyword evidence="4 6" id="KW-0067">ATP-binding</keyword>
<dbReference type="Proteomes" id="UP000719942">
    <property type="component" value="Unassembled WGS sequence"/>
</dbReference>
<proteinExistence type="inferred from homology"/>
<evidence type="ECO:0000313" key="7">
    <source>
        <dbReference type="Proteomes" id="UP000719942"/>
    </source>
</evidence>
<gene>
    <name evidence="6" type="ORF">J5W02_09800</name>
</gene>
<dbReference type="PANTHER" id="PTHR42798">
    <property type="entry name" value="LIPOPROTEIN-RELEASING SYSTEM ATP-BINDING PROTEIN LOLD"/>
    <property type="match status" value="1"/>
</dbReference>
<evidence type="ECO:0000256" key="4">
    <source>
        <dbReference type="ARBA" id="ARBA00022840"/>
    </source>
</evidence>
<dbReference type="PROSITE" id="PS00211">
    <property type="entry name" value="ABC_TRANSPORTER_1"/>
    <property type="match status" value="1"/>
</dbReference>
<dbReference type="PANTHER" id="PTHR42798:SF6">
    <property type="entry name" value="CELL DIVISION ATP-BINDING PROTEIN FTSE"/>
    <property type="match status" value="1"/>
</dbReference>
<sequence length="224" mass="24223">MEDLITVSNIYKIYNKGENEVRALNGVSLSIRPGEFVAIVGQSGSGKSTLMNILGCLDTPTLGEYYLDGENVAGLNEKRLTQIRNCELGFVFQGFNLISGLDALENVELPLLYRGIPKADRRTLAEQALCKVGLSNREHHKPDQMSGGQQQRVAIARAIAAKPPIILADEPTGNLDSKSGTAVMEILNSLNQEGKTVILITHDEKIAASAGRVVQIQDGQVIPQ</sequence>
<keyword evidence="2" id="KW-0813">Transport</keyword>
<comment type="similarity">
    <text evidence="1">Belongs to the ABC transporter superfamily.</text>
</comment>
<accession>A0ABS7DRA0</accession>
<protein>
    <submittedName>
        <fullName evidence="6">ABC transporter ATP-binding protein</fullName>
    </submittedName>
</protein>
<dbReference type="InterPro" id="IPR027417">
    <property type="entry name" value="P-loop_NTPase"/>
</dbReference>
<evidence type="ECO:0000259" key="5">
    <source>
        <dbReference type="PROSITE" id="PS50893"/>
    </source>
</evidence>
<evidence type="ECO:0000313" key="6">
    <source>
        <dbReference type="EMBL" id="MBW7573106.1"/>
    </source>
</evidence>
<dbReference type="InterPro" id="IPR003439">
    <property type="entry name" value="ABC_transporter-like_ATP-bd"/>
</dbReference>
<dbReference type="SUPFAM" id="SSF52540">
    <property type="entry name" value="P-loop containing nucleoside triphosphate hydrolases"/>
    <property type="match status" value="1"/>
</dbReference>